<keyword evidence="5" id="KW-1185">Reference proteome</keyword>
<dbReference type="Proteomes" id="UP000050265">
    <property type="component" value="Unassembled WGS sequence"/>
</dbReference>
<keyword evidence="3" id="KW-0808">Transferase</keyword>
<evidence type="ECO:0000313" key="7">
    <source>
        <dbReference type="Proteomes" id="UP000271817"/>
    </source>
</evidence>
<accession>A0A0N0WZ50</accession>
<name>A0A0N0WZ50_PSEAV</name>
<dbReference type="AlphaFoldDB" id="A0A0N0WZ50"/>
<protein>
    <submittedName>
        <fullName evidence="3">GCN5-related N-acetyltransferase</fullName>
    </submittedName>
</protein>
<dbReference type="Gene3D" id="3.40.630.30">
    <property type="match status" value="1"/>
</dbReference>
<evidence type="ECO:0000256" key="1">
    <source>
        <dbReference type="SAM" id="MobiDB-lite"/>
    </source>
</evidence>
<evidence type="ECO:0000313" key="2">
    <source>
        <dbReference type="EMBL" id="KPC14476.1"/>
    </source>
</evidence>
<dbReference type="Proteomes" id="UP000271817">
    <property type="component" value="Unassembled WGS sequence"/>
</dbReference>
<dbReference type="EMBL" id="LGLK01000072">
    <property type="protein sequence ID" value="KPC14476.1"/>
    <property type="molecule type" value="Genomic_DNA"/>
</dbReference>
<reference evidence="4 7" key="4">
    <citation type="submission" date="2018-08" db="EMBL/GenBank/DDBJ databases">
        <title>Recombination of ecologically and evolutionarily significant loci maintains genetic cohesion in the Pseudomonas syringae species complex.</title>
        <authorList>
            <person name="Dillon M."/>
            <person name="Thakur S."/>
            <person name="Almeida R.N.D."/>
            <person name="Weir B.S."/>
            <person name="Guttman D.S."/>
        </authorList>
    </citation>
    <scope>NUCLEOTIDE SEQUENCE [LARGE SCALE GENOMIC DNA]</scope>
    <source>
        <strain evidence="4 7">ICMP 3402</strain>
    </source>
</reference>
<organism evidence="3 6">
    <name type="scientific">Pseudomonas amygdali pv. lachrymans</name>
    <name type="common">Pseudomonas syringae pv. lachrymans</name>
    <dbReference type="NCBI Taxonomy" id="53707"/>
    <lineage>
        <taxon>Bacteria</taxon>
        <taxon>Pseudomonadati</taxon>
        <taxon>Pseudomonadota</taxon>
        <taxon>Gammaproteobacteria</taxon>
        <taxon>Pseudomonadales</taxon>
        <taxon>Pseudomonadaceae</taxon>
        <taxon>Pseudomonas</taxon>
        <taxon>Pseudomonas amygdali</taxon>
    </lineage>
</organism>
<comment type="caution">
    <text evidence="3">The sequence shown here is derived from an EMBL/GenBank/DDBJ whole genome shotgun (WGS) entry which is preliminary data.</text>
</comment>
<dbReference type="SUPFAM" id="SSF55729">
    <property type="entry name" value="Acyl-CoA N-acyltransferases (Nat)"/>
    <property type="match status" value="1"/>
</dbReference>
<proteinExistence type="predicted"/>
<evidence type="ECO:0000313" key="3">
    <source>
        <dbReference type="EMBL" id="KPX70822.1"/>
    </source>
</evidence>
<evidence type="ECO:0000313" key="4">
    <source>
        <dbReference type="EMBL" id="RMU22947.1"/>
    </source>
</evidence>
<dbReference type="Proteomes" id="UP000037943">
    <property type="component" value="Unassembled WGS sequence"/>
</dbReference>
<dbReference type="InterPro" id="IPR016181">
    <property type="entry name" value="Acyl_CoA_acyltransferase"/>
</dbReference>
<sequence length="118" mass="13283">MIRMARPSDAKAIAQVHVSSWQDAYRDLMPAEYLNSLEANLAQRESFWVRSIESGEPCVLVEELNEQVVGWISVGASRDEDTAATLDRTKAFTRRRSRSRKTDDTSAICRGLTPHATE</sequence>
<dbReference type="EMBL" id="LJQP01000185">
    <property type="protein sequence ID" value="KPX70822.1"/>
    <property type="molecule type" value="Genomic_DNA"/>
</dbReference>
<dbReference type="PATRIC" id="fig|53707.5.peg.2884"/>
<evidence type="ECO:0000313" key="5">
    <source>
        <dbReference type="Proteomes" id="UP000037943"/>
    </source>
</evidence>
<dbReference type="EMBL" id="RBTW01000025">
    <property type="protein sequence ID" value="RMU22947.1"/>
    <property type="molecule type" value="Genomic_DNA"/>
</dbReference>
<reference evidence="2 5" key="3">
    <citation type="submission" date="2015-10" db="EMBL/GenBank/DDBJ databases">
        <title>Comparative genomics and high-throughput reverse genetic screens identify a new phytobacterial MAMP and an Arabidopsis receptor required for immune elicitation.</title>
        <authorList>
            <person name="Mott G.A."/>
            <person name="Thakur S."/>
            <person name="Wang P.W."/>
            <person name="Desveaux D."/>
            <person name="Guttman D.S."/>
        </authorList>
    </citation>
    <scope>NUCLEOTIDE SEQUENCE [LARGE SCALE GENOMIC DNA]</scope>
    <source>
        <strain evidence="2 5">107</strain>
    </source>
</reference>
<feature type="region of interest" description="Disordered" evidence="1">
    <location>
        <begin position="89"/>
        <end position="118"/>
    </location>
</feature>
<reference evidence="2" key="1">
    <citation type="submission" date="2015-07" db="EMBL/GenBank/DDBJ databases">
        <authorList>
            <person name="O'Brien H.E."/>
            <person name="Thakur S."/>
            <person name="Gong Y."/>
            <person name="Wang P.W."/>
            <person name="Guttman D.S."/>
        </authorList>
    </citation>
    <scope>NUCLEOTIDE SEQUENCE</scope>
    <source>
        <strain evidence="2">107</strain>
    </source>
</reference>
<gene>
    <name evidence="2" type="ORF">AC499_2322</name>
    <name evidence="3" type="ORF">ALO35_100808</name>
    <name evidence="4" type="ORF">ALP33_05595</name>
</gene>
<evidence type="ECO:0000313" key="6">
    <source>
        <dbReference type="Proteomes" id="UP000050265"/>
    </source>
</evidence>
<reference evidence="3 6" key="2">
    <citation type="submission" date="2015-09" db="EMBL/GenBank/DDBJ databases">
        <title>Genome announcement of multiple Pseudomonas syringae strains.</title>
        <authorList>
            <person name="Thakur S."/>
            <person name="Wang P.W."/>
            <person name="Gong Y."/>
            <person name="Weir B.S."/>
            <person name="Guttman D.S."/>
        </authorList>
    </citation>
    <scope>NUCLEOTIDE SEQUENCE [LARGE SCALE GENOMIC DNA]</scope>
    <source>
        <strain evidence="3 6">ICMP3507</strain>
    </source>
</reference>
<dbReference type="GO" id="GO:0016740">
    <property type="term" value="F:transferase activity"/>
    <property type="evidence" value="ECO:0007669"/>
    <property type="project" value="UniProtKB-KW"/>
</dbReference>